<gene>
    <name evidence="1" type="ORF">LAMI_0E11342G</name>
</gene>
<keyword evidence="2" id="KW-1185">Reference proteome</keyword>
<dbReference type="Proteomes" id="UP000191024">
    <property type="component" value="Chromosome E"/>
</dbReference>
<accession>A0A1G4JPJ1</accession>
<evidence type="ECO:0000313" key="2">
    <source>
        <dbReference type="Proteomes" id="UP000191024"/>
    </source>
</evidence>
<protein>
    <submittedName>
        <fullName evidence="1">LAMI_0E11342g1_1</fullName>
    </submittedName>
</protein>
<evidence type="ECO:0000313" key="1">
    <source>
        <dbReference type="EMBL" id="SCU92632.1"/>
    </source>
</evidence>
<sequence>MSERLSSTRRTLPANTASVRQLVINKQNARTLASRNALTNQMEDALVKWRPPVSCHAGSTAALRGKHPYQMDSPPGGTELGLRFSLDTLKRCFETFGHSAHSVHSMVARESAADDDASTAMCWSVQEFGTAADIATPYALPVSSSTLNERENSSPMQYSFPIPVQYLPVERNTVDARTQAASHLHERDGCWPSTQAVCIASWNQFVTVVTCSGSSQGVDTEHN</sequence>
<name>A0A1G4JPJ1_9SACH</name>
<dbReference type="AlphaFoldDB" id="A0A1G4JPJ1"/>
<reference evidence="1 2" key="1">
    <citation type="submission" date="2016-03" db="EMBL/GenBank/DDBJ databases">
        <authorList>
            <person name="Devillers H."/>
        </authorList>
    </citation>
    <scope>NUCLEOTIDE SEQUENCE [LARGE SCALE GENOMIC DNA]</scope>
    <source>
        <strain evidence="1">CBS 11717</strain>
    </source>
</reference>
<organism evidence="1 2">
    <name type="scientific">Lachancea mirantina</name>
    <dbReference type="NCBI Taxonomy" id="1230905"/>
    <lineage>
        <taxon>Eukaryota</taxon>
        <taxon>Fungi</taxon>
        <taxon>Dikarya</taxon>
        <taxon>Ascomycota</taxon>
        <taxon>Saccharomycotina</taxon>
        <taxon>Saccharomycetes</taxon>
        <taxon>Saccharomycetales</taxon>
        <taxon>Saccharomycetaceae</taxon>
        <taxon>Lachancea</taxon>
    </lineage>
</organism>
<dbReference type="OrthoDB" id="4062164at2759"/>
<proteinExistence type="predicted"/>
<dbReference type="EMBL" id="LT598465">
    <property type="protein sequence ID" value="SCU92632.1"/>
    <property type="molecule type" value="Genomic_DNA"/>
</dbReference>